<evidence type="ECO:0000313" key="3">
    <source>
        <dbReference type="Proteomes" id="UP000576152"/>
    </source>
</evidence>
<accession>A0ABR6HNF8</accession>
<sequence length="80" mass="8242">MNKLIAFAFVAAVTTPLMGVTPILSSAAGFQDVTEPAARYDLDGAIEIPVSANELAECRATLESVFIGGGTPEVRCVVTG</sequence>
<reference evidence="2 3" key="1">
    <citation type="submission" date="2020-08" db="EMBL/GenBank/DDBJ databases">
        <title>Genomic Encyclopedia of Type Strains, Phase III (KMG-III): the genomes of soil and plant-associated and newly described type strains.</title>
        <authorList>
            <person name="Whitman W."/>
        </authorList>
    </citation>
    <scope>NUCLEOTIDE SEQUENCE [LARGE SCALE GENOMIC DNA]</scope>
    <source>
        <strain evidence="2 3">CECT 8572</strain>
    </source>
</reference>
<keyword evidence="3" id="KW-1185">Reference proteome</keyword>
<comment type="caution">
    <text evidence="2">The sequence shown here is derived from an EMBL/GenBank/DDBJ whole genome shotgun (WGS) entry which is preliminary data.</text>
</comment>
<protein>
    <recommendedName>
        <fullName evidence="4">UrcA family protein</fullName>
    </recommendedName>
</protein>
<proteinExistence type="predicted"/>
<evidence type="ECO:0008006" key="4">
    <source>
        <dbReference type="Google" id="ProtNLM"/>
    </source>
</evidence>
<evidence type="ECO:0000256" key="1">
    <source>
        <dbReference type="SAM" id="SignalP"/>
    </source>
</evidence>
<dbReference type="EMBL" id="JACIBX010000005">
    <property type="protein sequence ID" value="MBB3712082.1"/>
    <property type="molecule type" value="Genomic_DNA"/>
</dbReference>
<dbReference type="RefSeq" id="WP_183471731.1">
    <property type="nucleotide sequence ID" value="NZ_JACIBX010000005.1"/>
</dbReference>
<gene>
    <name evidence="2" type="ORF">FHS00_001659</name>
</gene>
<feature type="chain" id="PRO_5046146605" description="UrcA family protein" evidence="1">
    <location>
        <begin position="20"/>
        <end position="80"/>
    </location>
</feature>
<keyword evidence="1" id="KW-0732">Signal</keyword>
<name>A0ABR6HNF8_9RHOB</name>
<dbReference type="Proteomes" id="UP000576152">
    <property type="component" value="Unassembled WGS sequence"/>
</dbReference>
<organism evidence="2 3">
    <name type="scientific">Limimaricola variabilis</name>
    <dbReference type="NCBI Taxonomy" id="1492771"/>
    <lineage>
        <taxon>Bacteria</taxon>
        <taxon>Pseudomonadati</taxon>
        <taxon>Pseudomonadota</taxon>
        <taxon>Alphaproteobacteria</taxon>
        <taxon>Rhodobacterales</taxon>
        <taxon>Paracoccaceae</taxon>
        <taxon>Limimaricola</taxon>
    </lineage>
</organism>
<evidence type="ECO:0000313" key="2">
    <source>
        <dbReference type="EMBL" id="MBB3712082.1"/>
    </source>
</evidence>
<feature type="signal peptide" evidence="1">
    <location>
        <begin position="1"/>
        <end position="19"/>
    </location>
</feature>